<keyword evidence="6 20" id="KW-0812">Transmembrane</keyword>
<dbReference type="InterPro" id="IPR000719">
    <property type="entry name" value="Prot_kinase_dom"/>
</dbReference>
<accession>A0AAE0ALP8</accession>
<evidence type="ECO:0000256" key="9">
    <source>
        <dbReference type="ARBA" id="ARBA00022741"/>
    </source>
</evidence>
<evidence type="ECO:0000259" key="21">
    <source>
        <dbReference type="PROSITE" id="PS50011"/>
    </source>
</evidence>
<feature type="binding site" evidence="19">
    <location>
        <position position="337"/>
    </location>
    <ligand>
        <name>ATP</name>
        <dbReference type="ChEBI" id="CHEBI:30616"/>
    </ligand>
</feature>
<dbReference type="FunFam" id="2.10.25.10:FF:000038">
    <property type="entry name" value="Fibrillin 2"/>
    <property type="match status" value="1"/>
</dbReference>
<evidence type="ECO:0000256" key="15">
    <source>
        <dbReference type="ARBA" id="ARBA00047558"/>
    </source>
</evidence>
<dbReference type="Gene3D" id="1.10.510.10">
    <property type="entry name" value="Transferase(Phosphotransferase) domain 1"/>
    <property type="match status" value="1"/>
</dbReference>
<comment type="subcellular location">
    <subcellularLocation>
        <location evidence="1">Membrane</location>
        <topology evidence="1">Single-pass type I membrane protein</topology>
    </subcellularLocation>
</comment>
<keyword evidence="2" id="KW-0723">Serine/threonine-protein kinase</keyword>
<evidence type="ECO:0000256" key="3">
    <source>
        <dbReference type="ARBA" id="ARBA00022536"/>
    </source>
</evidence>
<keyword evidence="7" id="KW-0732">Signal</keyword>
<evidence type="ECO:0000256" key="5">
    <source>
        <dbReference type="ARBA" id="ARBA00022679"/>
    </source>
</evidence>
<keyword evidence="13 20" id="KW-0472">Membrane</keyword>
<evidence type="ECO:0000259" key="22">
    <source>
        <dbReference type="PROSITE" id="PS50026"/>
    </source>
</evidence>
<comment type="catalytic activity">
    <reaction evidence="16">
        <text>L-threonyl-[protein] + ATP = O-phospho-L-threonyl-[protein] + ADP + H(+)</text>
        <dbReference type="Rhea" id="RHEA:46608"/>
        <dbReference type="Rhea" id="RHEA-COMP:11060"/>
        <dbReference type="Rhea" id="RHEA-COMP:11605"/>
        <dbReference type="ChEBI" id="CHEBI:15378"/>
        <dbReference type="ChEBI" id="CHEBI:30013"/>
        <dbReference type="ChEBI" id="CHEBI:30616"/>
        <dbReference type="ChEBI" id="CHEBI:61977"/>
        <dbReference type="ChEBI" id="CHEBI:456216"/>
    </reaction>
</comment>
<dbReference type="InterPro" id="IPR008271">
    <property type="entry name" value="Ser/Thr_kinase_AS"/>
</dbReference>
<dbReference type="InterPro" id="IPR045274">
    <property type="entry name" value="WAK-like"/>
</dbReference>
<dbReference type="InterPro" id="IPR024731">
    <property type="entry name" value="NELL2-like_EGF"/>
</dbReference>
<feature type="domain" description="EGF-like" evidence="22">
    <location>
        <begin position="181"/>
        <end position="218"/>
    </location>
</feature>
<evidence type="ECO:0000256" key="17">
    <source>
        <dbReference type="ARBA" id="ARBA00058961"/>
    </source>
</evidence>
<keyword evidence="10" id="KW-0418">Kinase</keyword>
<dbReference type="SUPFAM" id="SSF57196">
    <property type="entry name" value="EGF/Laminin"/>
    <property type="match status" value="1"/>
</dbReference>
<dbReference type="EMBL" id="JANJYJ010000004">
    <property type="protein sequence ID" value="KAK3219855.1"/>
    <property type="molecule type" value="Genomic_DNA"/>
</dbReference>
<dbReference type="GO" id="GO:0005524">
    <property type="term" value="F:ATP binding"/>
    <property type="evidence" value="ECO:0007669"/>
    <property type="project" value="UniProtKB-UniRule"/>
</dbReference>
<dbReference type="SMART" id="SM00179">
    <property type="entry name" value="EGF_CA"/>
    <property type="match status" value="1"/>
</dbReference>
<evidence type="ECO:0000256" key="12">
    <source>
        <dbReference type="ARBA" id="ARBA00022989"/>
    </source>
</evidence>
<evidence type="ECO:0000256" key="16">
    <source>
        <dbReference type="ARBA" id="ARBA00047951"/>
    </source>
</evidence>
<evidence type="ECO:0000256" key="10">
    <source>
        <dbReference type="ARBA" id="ARBA00022777"/>
    </source>
</evidence>
<evidence type="ECO:0000256" key="19">
    <source>
        <dbReference type="PROSITE-ProRule" id="PRU10141"/>
    </source>
</evidence>
<comment type="caution">
    <text evidence="18">Lacks conserved residue(s) required for the propagation of feature annotation.</text>
</comment>
<dbReference type="Gene3D" id="2.10.25.10">
    <property type="entry name" value="Laminin"/>
    <property type="match status" value="1"/>
</dbReference>
<keyword evidence="11 19" id="KW-0067">ATP-binding</keyword>
<evidence type="ECO:0000256" key="18">
    <source>
        <dbReference type="PROSITE-ProRule" id="PRU00076"/>
    </source>
</evidence>
<dbReference type="PANTHER" id="PTHR27005:SF470">
    <property type="entry name" value="ASSOCIATED KINASE-LIKE PROTEIN, PUTATIVE-RELATED"/>
    <property type="match status" value="1"/>
</dbReference>
<dbReference type="InterPro" id="IPR001881">
    <property type="entry name" value="EGF-like_Ca-bd_dom"/>
</dbReference>
<evidence type="ECO:0000256" key="4">
    <source>
        <dbReference type="ARBA" id="ARBA00022553"/>
    </source>
</evidence>
<dbReference type="GO" id="GO:0004674">
    <property type="term" value="F:protein serine/threonine kinase activity"/>
    <property type="evidence" value="ECO:0007669"/>
    <property type="project" value="UniProtKB-KW"/>
</dbReference>
<organism evidence="23 24">
    <name type="scientific">Dipteronia sinensis</name>
    <dbReference type="NCBI Taxonomy" id="43782"/>
    <lineage>
        <taxon>Eukaryota</taxon>
        <taxon>Viridiplantae</taxon>
        <taxon>Streptophyta</taxon>
        <taxon>Embryophyta</taxon>
        <taxon>Tracheophyta</taxon>
        <taxon>Spermatophyta</taxon>
        <taxon>Magnoliopsida</taxon>
        <taxon>eudicotyledons</taxon>
        <taxon>Gunneridae</taxon>
        <taxon>Pentapetalae</taxon>
        <taxon>rosids</taxon>
        <taxon>malvids</taxon>
        <taxon>Sapindales</taxon>
        <taxon>Sapindaceae</taxon>
        <taxon>Hippocastanoideae</taxon>
        <taxon>Acereae</taxon>
        <taxon>Dipteronia</taxon>
    </lineage>
</organism>
<keyword evidence="12 20" id="KW-1133">Transmembrane helix</keyword>
<gene>
    <name evidence="23" type="ORF">Dsin_013825</name>
</gene>
<evidence type="ECO:0000313" key="24">
    <source>
        <dbReference type="Proteomes" id="UP001281410"/>
    </source>
</evidence>
<keyword evidence="4" id="KW-0597">Phosphoprotein</keyword>
<dbReference type="Gene3D" id="3.30.200.20">
    <property type="entry name" value="Phosphorylase Kinase, domain 1"/>
    <property type="match status" value="1"/>
</dbReference>
<dbReference type="Pfam" id="PF12947">
    <property type="entry name" value="EGF_3"/>
    <property type="match status" value="1"/>
</dbReference>
<dbReference type="GO" id="GO:0007166">
    <property type="term" value="P:cell surface receptor signaling pathway"/>
    <property type="evidence" value="ECO:0007669"/>
    <property type="project" value="InterPro"/>
</dbReference>
<keyword evidence="9 19" id="KW-0547">Nucleotide-binding</keyword>
<dbReference type="InterPro" id="IPR011009">
    <property type="entry name" value="Kinase-like_dom_sf"/>
</dbReference>
<feature type="transmembrane region" description="Helical" evidence="20">
    <location>
        <begin position="235"/>
        <end position="258"/>
    </location>
</feature>
<dbReference type="CDD" id="cd00053">
    <property type="entry name" value="EGF"/>
    <property type="match status" value="1"/>
</dbReference>
<dbReference type="FunFam" id="1.10.510.10:FF:000084">
    <property type="entry name" value="Wall-associated receptor kinase 2"/>
    <property type="match status" value="1"/>
</dbReference>
<keyword evidence="8" id="KW-0677">Repeat</keyword>
<evidence type="ECO:0000256" key="8">
    <source>
        <dbReference type="ARBA" id="ARBA00022737"/>
    </source>
</evidence>
<dbReference type="PANTHER" id="PTHR27005">
    <property type="entry name" value="WALL-ASSOCIATED RECEPTOR KINASE-LIKE 21"/>
    <property type="match status" value="1"/>
</dbReference>
<dbReference type="Pfam" id="PF00069">
    <property type="entry name" value="Pkinase"/>
    <property type="match status" value="1"/>
</dbReference>
<proteinExistence type="predicted"/>
<dbReference type="InterPro" id="IPR000152">
    <property type="entry name" value="EGF-type_Asp/Asn_hydroxyl_site"/>
</dbReference>
<dbReference type="SUPFAM" id="SSF56112">
    <property type="entry name" value="Protein kinase-like (PK-like)"/>
    <property type="match status" value="1"/>
</dbReference>
<dbReference type="GO" id="GO:0005886">
    <property type="term" value="C:plasma membrane"/>
    <property type="evidence" value="ECO:0007669"/>
    <property type="project" value="TreeGrafter"/>
</dbReference>
<sequence>MLPLFRMGNYKFTFSETQNKFTVIGCDSFGYIQGKTGEKQYKAGCISSCEKLHDVTDGSCSGFGCCQIDIPKDLKEITVQASSLNNHTNVLQFNPCSYAFVIENSQFNFSSSNLSGTITKTVPTAIDWAITGQGKCEEAINNQSFACKENSDCHPSGAEGYLCKCKDGYHGNPYLSNGCQDNHECNDQQGNHKCHRQALCVDIEGSYRCECVKGYNGDGKIDGIGCIQNQLPVTMIGLGVGLGFVTLLVVSSWIYFMFKKRRLIKLKEKFFQQNGGLFLQQQLSKRSGTCDTARIFNAEELKKATNNFDEKRIIGRGGYGTVYKGFLVDSNPVAIKKSKIVDQSQIEQFINEVTVLSQINHRNVVKLLGCCLETEVPLLVYEYVTNGTLFEHIHNNVNAPTIPWETRLRIAAETAGVLSYLHSAAATPIIHRDVKSTNILLDDNFTAKVSDFGASKLVPMDVTQLSTMVQGTLGYLDPEYLHTSQLTEKSDVYSFGVVLVELMTGKKVLSFDRPEEERSLVMYFLFSLKQGFLFEILENGIVNDDNKEHMREVAKLASSCLRVKGEERPTMKEVAMELEGLRRMTKHSWDNAQVNIEETKHLLSETSYTCNYGDGSNSTAAYESMKDHILVDFDGGR</sequence>
<keyword evidence="5" id="KW-0808">Transferase</keyword>
<dbReference type="FunFam" id="3.30.200.20:FF:000043">
    <property type="entry name" value="Wall-associated receptor kinase 2"/>
    <property type="match status" value="1"/>
</dbReference>
<keyword evidence="3 18" id="KW-0245">EGF-like domain</keyword>
<dbReference type="SMART" id="SM00220">
    <property type="entry name" value="S_TKc"/>
    <property type="match status" value="1"/>
</dbReference>
<dbReference type="PROSITE" id="PS50011">
    <property type="entry name" value="PROTEIN_KINASE_DOM"/>
    <property type="match status" value="1"/>
</dbReference>
<name>A0AAE0ALP8_9ROSI</name>
<comment type="caution">
    <text evidence="23">The sequence shown here is derived from an EMBL/GenBank/DDBJ whole genome shotgun (WGS) entry which is preliminary data.</text>
</comment>
<evidence type="ECO:0000256" key="7">
    <source>
        <dbReference type="ARBA" id="ARBA00022729"/>
    </source>
</evidence>
<dbReference type="PROSITE" id="PS50026">
    <property type="entry name" value="EGF_3"/>
    <property type="match status" value="1"/>
</dbReference>
<dbReference type="PROSITE" id="PS00107">
    <property type="entry name" value="PROTEIN_KINASE_ATP"/>
    <property type="match status" value="1"/>
</dbReference>
<comment type="catalytic activity">
    <reaction evidence="15">
        <text>L-seryl-[protein] + ATP = O-phospho-L-seryl-[protein] + ADP + H(+)</text>
        <dbReference type="Rhea" id="RHEA:17989"/>
        <dbReference type="Rhea" id="RHEA-COMP:9863"/>
        <dbReference type="Rhea" id="RHEA-COMP:11604"/>
        <dbReference type="ChEBI" id="CHEBI:15378"/>
        <dbReference type="ChEBI" id="CHEBI:29999"/>
        <dbReference type="ChEBI" id="CHEBI:30616"/>
        <dbReference type="ChEBI" id="CHEBI:83421"/>
        <dbReference type="ChEBI" id="CHEBI:456216"/>
    </reaction>
</comment>
<dbReference type="GO" id="GO:0005509">
    <property type="term" value="F:calcium ion binding"/>
    <property type="evidence" value="ECO:0007669"/>
    <property type="project" value="InterPro"/>
</dbReference>
<evidence type="ECO:0000256" key="14">
    <source>
        <dbReference type="ARBA" id="ARBA00023157"/>
    </source>
</evidence>
<dbReference type="CDD" id="cd14066">
    <property type="entry name" value="STKc_IRAK"/>
    <property type="match status" value="1"/>
</dbReference>
<evidence type="ECO:0000313" key="23">
    <source>
        <dbReference type="EMBL" id="KAK3219855.1"/>
    </source>
</evidence>
<keyword evidence="14" id="KW-1015">Disulfide bond</keyword>
<evidence type="ECO:0000256" key="20">
    <source>
        <dbReference type="SAM" id="Phobius"/>
    </source>
</evidence>
<dbReference type="Proteomes" id="UP001281410">
    <property type="component" value="Unassembled WGS sequence"/>
</dbReference>
<evidence type="ECO:0000256" key="13">
    <source>
        <dbReference type="ARBA" id="ARBA00023136"/>
    </source>
</evidence>
<evidence type="ECO:0000256" key="11">
    <source>
        <dbReference type="ARBA" id="ARBA00022840"/>
    </source>
</evidence>
<evidence type="ECO:0000256" key="6">
    <source>
        <dbReference type="ARBA" id="ARBA00022692"/>
    </source>
</evidence>
<evidence type="ECO:0000256" key="2">
    <source>
        <dbReference type="ARBA" id="ARBA00022527"/>
    </source>
</evidence>
<evidence type="ECO:0000256" key="1">
    <source>
        <dbReference type="ARBA" id="ARBA00004479"/>
    </source>
</evidence>
<dbReference type="PROSITE" id="PS00010">
    <property type="entry name" value="ASX_HYDROXYL"/>
    <property type="match status" value="1"/>
</dbReference>
<keyword evidence="24" id="KW-1185">Reference proteome</keyword>
<comment type="function">
    <text evidence="17">Serine/threonine-protein kinase that may function as a signaling receptor of extracellular matrix component. Binding to pectin may have significance in the control of cell expansion, morphogenesis and development.</text>
</comment>
<dbReference type="InterPro" id="IPR017441">
    <property type="entry name" value="Protein_kinase_ATP_BS"/>
</dbReference>
<feature type="domain" description="Protein kinase" evidence="21">
    <location>
        <begin position="308"/>
        <end position="590"/>
    </location>
</feature>
<dbReference type="PROSITE" id="PS00108">
    <property type="entry name" value="PROTEIN_KINASE_ST"/>
    <property type="match status" value="1"/>
</dbReference>
<reference evidence="23" key="1">
    <citation type="journal article" date="2023" name="Plant J.">
        <title>Genome sequences and population genomics provide insights into the demographic history, inbreeding, and mutation load of two 'living fossil' tree species of Dipteronia.</title>
        <authorList>
            <person name="Feng Y."/>
            <person name="Comes H.P."/>
            <person name="Chen J."/>
            <person name="Zhu S."/>
            <person name="Lu R."/>
            <person name="Zhang X."/>
            <person name="Li P."/>
            <person name="Qiu J."/>
            <person name="Olsen K.M."/>
            <person name="Qiu Y."/>
        </authorList>
    </citation>
    <scope>NUCLEOTIDE SEQUENCE</scope>
    <source>
        <strain evidence="23">NBL</strain>
    </source>
</reference>
<dbReference type="InterPro" id="IPR000742">
    <property type="entry name" value="EGF"/>
</dbReference>
<protein>
    <submittedName>
        <fullName evidence="23">Uncharacterized protein</fullName>
    </submittedName>
</protein>
<dbReference type="SMART" id="SM00181">
    <property type="entry name" value="EGF"/>
    <property type="match status" value="2"/>
</dbReference>
<dbReference type="AlphaFoldDB" id="A0AAE0ALP8"/>